<dbReference type="GO" id="GO:0005737">
    <property type="term" value="C:cytoplasm"/>
    <property type="evidence" value="ECO:0007669"/>
    <property type="project" value="TreeGrafter"/>
</dbReference>
<reference evidence="2 4" key="2">
    <citation type="submission" date="2023-12" db="EMBL/GenBank/DDBJ databases">
        <authorList>
            <person name="Easwaran N."/>
            <person name="Lazarus H.P.S."/>
        </authorList>
    </citation>
    <scope>NUCLEOTIDE SEQUENCE [LARGE SCALE GENOMIC DNA]</scope>
    <source>
        <strain evidence="2 4">VIT-2023</strain>
    </source>
</reference>
<dbReference type="PANTHER" id="PTHR48100:SF59">
    <property type="entry name" value="ADENOSYLCOBALAMIN_ALPHA-RIBAZOLE PHOSPHATASE"/>
    <property type="match status" value="1"/>
</dbReference>
<reference evidence="1 3" key="1">
    <citation type="journal article" date="2016" name="Front. Microbiol.">
        <title>Genomic Resource of Rice Seed Associated Bacteria.</title>
        <authorList>
            <person name="Midha S."/>
            <person name="Bansal K."/>
            <person name="Sharma S."/>
            <person name="Kumar N."/>
            <person name="Patil P.P."/>
            <person name="Chaudhry V."/>
            <person name="Patil P.B."/>
        </authorList>
    </citation>
    <scope>NUCLEOTIDE SEQUENCE [LARGE SCALE GENOMIC DNA]</scope>
    <source>
        <strain evidence="1 3">RSA11</strain>
    </source>
</reference>
<evidence type="ECO:0000313" key="1">
    <source>
        <dbReference type="EMBL" id="KTR25985.1"/>
    </source>
</evidence>
<proteinExistence type="predicted"/>
<dbReference type="EC" id="3.1.3.-" evidence="2"/>
<sequence>MTTLYFVRHAHSTYSPDERKRPLSDKGRADAIRLLETFQEIPIDRFYSSPYQRAIETIAPLAEARQQPIIEVEELRERLLAPGELDDFQAAVTYVWQHPNENPYGGETNNEASQRIRPFIDELVEKHPDEIVVLGTHGNIMVLLLETFDSTFDYAFWKSLPIPAVCRMDVRLGEKADIHVVPLLTNTK</sequence>
<gene>
    <name evidence="1" type="ORF">RSA11_12305</name>
    <name evidence="2" type="ORF">SZL87_14600</name>
</gene>
<dbReference type="GO" id="GO:0016791">
    <property type="term" value="F:phosphatase activity"/>
    <property type="evidence" value="ECO:0007669"/>
    <property type="project" value="TreeGrafter"/>
</dbReference>
<name>A0AAW3MAA4_9BACL</name>
<evidence type="ECO:0000313" key="4">
    <source>
        <dbReference type="Proteomes" id="UP001387110"/>
    </source>
</evidence>
<dbReference type="Pfam" id="PF00300">
    <property type="entry name" value="His_Phos_1"/>
    <property type="match status" value="1"/>
</dbReference>
<organism evidence="1 3">
    <name type="scientific">Exiguobacterium indicum</name>
    <dbReference type="NCBI Taxonomy" id="296995"/>
    <lineage>
        <taxon>Bacteria</taxon>
        <taxon>Bacillati</taxon>
        <taxon>Bacillota</taxon>
        <taxon>Bacilli</taxon>
        <taxon>Bacillales</taxon>
        <taxon>Bacillales Family XII. Incertae Sedis</taxon>
        <taxon>Exiguobacterium</taxon>
    </lineage>
</organism>
<dbReference type="Gene3D" id="3.40.50.1240">
    <property type="entry name" value="Phosphoglycerate mutase-like"/>
    <property type="match status" value="1"/>
</dbReference>
<keyword evidence="4" id="KW-1185">Reference proteome</keyword>
<dbReference type="Proteomes" id="UP001387110">
    <property type="component" value="Unassembled WGS sequence"/>
</dbReference>
<dbReference type="PANTHER" id="PTHR48100">
    <property type="entry name" value="BROAD-SPECIFICITY PHOSPHATASE YOR283W-RELATED"/>
    <property type="match status" value="1"/>
</dbReference>
<dbReference type="SMART" id="SM00855">
    <property type="entry name" value="PGAM"/>
    <property type="match status" value="1"/>
</dbReference>
<comment type="caution">
    <text evidence="1">The sequence shown here is derived from an EMBL/GenBank/DDBJ whole genome shotgun (WGS) entry which is preliminary data.</text>
</comment>
<dbReference type="EMBL" id="LDQV01000028">
    <property type="protein sequence ID" value="KTR25985.1"/>
    <property type="molecule type" value="Genomic_DNA"/>
</dbReference>
<dbReference type="Proteomes" id="UP000072605">
    <property type="component" value="Unassembled WGS sequence"/>
</dbReference>
<dbReference type="SUPFAM" id="SSF53254">
    <property type="entry name" value="Phosphoglycerate mutase-like"/>
    <property type="match status" value="1"/>
</dbReference>
<dbReference type="InterPro" id="IPR029033">
    <property type="entry name" value="His_PPase_superfam"/>
</dbReference>
<dbReference type="InterPro" id="IPR050275">
    <property type="entry name" value="PGM_Phosphatase"/>
</dbReference>
<dbReference type="RefSeq" id="WP_058713860.1">
    <property type="nucleotide sequence ID" value="NZ_JBAWKY010000005.1"/>
</dbReference>
<accession>A0AAW3MAA4</accession>
<evidence type="ECO:0000313" key="3">
    <source>
        <dbReference type="Proteomes" id="UP000072605"/>
    </source>
</evidence>
<dbReference type="AlphaFoldDB" id="A0AAW3MAA4"/>
<dbReference type="InterPro" id="IPR013078">
    <property type="entry name" value="His_Pase_superF_clade-1"/>
</dbReference>
<dbReference type="EMBL" id="JBAWKY010000005">
    <property type="protein sequence ID" value="MEI4463653.1"/>
    <property type="molecule type" value="Genomic_DNA"/>
</dbReference>
<keyword evidence="2" id="KW-0378">Hydrolase</keyword>
<evidence type="ECO:0000313" key="2">
    <source>
        <dbReference type="EMBL" id="MEI4463653.1"/>
    </source>
</evidence>
<protein>
    <submittedName>
        <fullName evidence="2">Histidine phosphatase family protein</fullName>
        <ecNumber evidence="2">3.1.3.-</ecNumber>
    </submittedName>
</protein>
<dbReference type="CDD" id="cd07067">
    <property type="entry name" value="HP_PGM_like"/>
    <property type="match status" value="1"/>
</dbReference>